<dbReference type="InterPro" id="IPR015422">
    <property type="entry name" value="PyrdxlP-dep_Trfase_small"/>
</dbReference>
<evidence type="ECO:0000256" key="2">
    <source>
        <dbReference type="ARBA" id="ARBA00006490"/>
    </source>
</evidence>
<dbReference type="PANTHER" id="PTHR11601">
    <property type="entry name" value="CYSTEINE DESULFURYLASE FAMILY MEMBER"/>
    <property type="match status" value="1"/>
</dbReference>
<gene>
    <name evidence="12" type="ORF">F6B93_06840</name>
</gene>
<accession>A0A975JXD2</accession>
<keyword evidence="9" id="KW-0411">Iron-sulfur</keyword>
<proteinExistence type="inferred from homology"/>
<evidence type="ECO:0000256" key="6">
    <source>
        <dbReference type="ARBA" id="ARBA00022723"/>
    </source>
</evidence>
<keyword evidence="6" id="KW-0479">Metal-binding</keyword>
<protein>
    <recommendedName>
        <fullName evidence="3">cysteine desulfurase</fullName>
        <ecNumber evidence="3">2.8.1.7</ecNumber>
    </recommendedName>
</protein>
<dbReference type="EC" id="2.8.1.7" evidence="3"/>
<dbReference type="GO" id="GO:0031071">
    <property type="term" value="F:cysteine desulfurase activity"/>
    <property type="evidence" value="ECO:0007669"/>
    <property type="project" value="UniProtKB-EC"/>
</dbReference>
<dbReference type="GO" id="GO:0008483">
    <property type="term" value="F:transaminase activity"/>
    <property type="evidence" value="ECO:0007669"/>
    <property type="project" value="UniProtKB-KW"/>
</dbReference>
<evidence type="ECO:0000313" key="12">
    <source>
        <dbReference type="EMBL" id="QUR66844.1"/>
    </source>
</evidence>
<evidence type="ECO:0000256" key="4">
    <source>
        <dbReference type="ARBA" id="ARBA00022576"/>
    </source>
</evidence>
<dbReference type="Gene3D" id="3.40.640.10">
    <property type="entry name" value="Type I PLP-dependent aspartate aminotransferase-like (Major domain)"/>
    <property type="match status" value="1"/>
</dbReference>
<dbReference type="Gene3D" id="3.90.1150.10">
    <property type="entry name" value="Aspartate Aminotransferase, domain 1"/>
    <property type="match status" value="1"/>
</dbReference>
<name>A0A975JXD2_9MYCO</name>
<dbReference type="FunFam" id="3.40.640.10:FF:000084">
    <property type="entry name" value="IscS-like cysteine desulfurase"/>
    <property type="match status" value="1"/>
</dbReference>
<dbReference type="AlphaFoldDB" id="A0A975JXD2"/>
<comment type="cofactor">
    <cofactor evidence="1">
        <name>pyridoxal 5'-phosphate</name>
        <dbReference type="ChEBI" id="CHEBI:597326"/>
    </cofactor>
</comment>
<dbReference type="PANTHER" id="PTHR11601:SF34">
    <property type="entry name" value="CYSTEINE DESULFURASE"/>
    <property type="match status" value="1"/>
</dbReference>
<dbReference type="Pfam" id="PF00266">
    <property type="entry name" value="Aminotran_5"/>
    <property type="match status" value="1"/>
</dbReference>
<evidence type="ECO:0000259" key="11">
    <source>
        <dbReference type="Pfam" id="PF00266"/>
    </source>
</evidence>
<evidence type="ECO:0000256" key="3">
    <source>
        <dbReference type="ARBA" id="ARBA00012239"/>
    </source>
</evidence>
<keyword evidence="7" id="KW-0663">Pyridoxal phosphate</keyword>
<dbReference type="Gene3D" id="1.10.260.50">
    <property type="match status" value="1"/>
</dbReference>
<evidence type="ECO:0000256" key="7">
    <source>
        <dbReference type="ARBA" id="ARBA00022898"/>
    </source>
</evidence>
<keyword evidence="13" id="KW-1185">Reference proteome</keyword>
<reference evidence="12" key="1">
    <citation type="submission" date="2019-12" db="EMBL/GenBank/DDBJ databases">
        <title>Mycobacterium spongiae sp. nov.</title>
        <authorList>
            <person name="Stinear T."/>
        </authorList>
    </citation>
    <scope>NUCLEOTIDE SEQUENCE</scope>
    <source>
        <strain evidence="12">FSD4b-SM</strain>
    </source>
</reference>
<keyword evidence="8" id="KW-0408">Iron</keyword>
<dbReference type="InterPro" id="IPR015421">
    <property type="entry name" value="PyrdxlP-dep_Trfase_major"/>
</dbReference>
<dbReference type="FunFam" id="3.90.1150.10:FF:000053">
    <property type="entry name" value="Cysteine desulfurase NifS"/>
    <property type="match status" value="1"/>
</dbReference>
<evidence type="ECO:0000256" key="8">
    <source>
        <dbReference type="ARBA" id="ARBA00023004"/>
    </source>
</evidence>
<dbReference type="KEGG" id="mspg:F6B93_06840"/>
<keyword evidence="4 12" id="KW-0032">Aminotransferase</keyword>
<dbReference type="EMBL" id="CP046600">
    <property type="protein sequence ID" value="QUR66844.1"/>
    <property type="molecule type" value="Genomic_DNA"/>
</dbReference>
<dbReference type="InterPro" id="IPR000192">
    <property type="entry name" value="Aminotrans_V_dom"/>
</dbReference>
<evidence type="ECO:0000256" key="10">
    <source>
        <dbReference type="ARBA" id="ARBA00050776"/>
    </source>
</evidence>
<evidence type="ECO:0000256" key="5">
    <source>
        <dbReference type="ARBA" id="ARBA00022679"/>
    </source>
</evidence>
<feature type="domain" description="Aminotransferase class V" evidence="11">
    <location>
        <begin position="3"/>
        <end position="369"/>
    </location>
</feature>
<evidence type="ECO:0000313" key="13">
    <source>
        <dbReference type="Proteomes" id="UP000682202"/>
    </source>
</evidence>
<dbReference type="GO" id="GO:0046872">
    <property type="term" value="F:metal ion binding"/>
    <property type="evidence" value="ECO:0007669"/>
    <property type="project" value="UniProtKB-KW"/>
</dbReference>
<dbReference type="GO" id="GO:0051536">
    <property type="term" value="F:iron-sulfur cluster binding"/>
    <property type="evidence" value="ECO:0007669"/>
    <property type="project" value="UniProtKB-KW"/>
</dbReference>
<comment type="similarity">
    <text evidence="2">Belongs to the class-V pyridoxal-phosphate-dependent aminotransferase family. NifS/IscS subfamily.</text>
</comment>
<dbReference type="InterPro" id="IPR015424">
    <property type="entry name" value="PyrdxlP-dep_Trfase"/>
</dbReference>
<dbReference type="Proteomes" id="UP000682202">
    <property type="component" value="Chromosome"/>
</dbReference>
<evidence type="ECO:0000256" key="1">
    <source>
        <dbReference type="ARBA" id="ARBA00001933"/>
    </source>
</evidence>
<sequence>MAYLDHAATTPMHPAAVEAMTAALGLVGNASSLHSSGRTARRRIEESRELIADKLGARPSEVIFTAGGTESDNLAVKGIYWARRDEEPRRRRIVTTQVEHHAVLDSVDWLVQHEGAEVTWLPTGSDGSVAAGALREVLQHHDDVALVSVMWANNEVGTVMPITELAGVAAECGVPIHSDAVQAVGQLPVDFSASGLSAMSVAAHKFGGPPAVGALLLRRDVTCMPLSHGGGQERDVRSGTPDVAGAVGMAAAAQIAVDGLEANSARLRVLRDRLVEGVLAEIDDVRLNGALDPLRLPGNAHFTFRGCEGDALLMLLDANGIECSTGSACTAGVAQPSHVLLAMGADPASARGSLRLSLGHNSVDADVDAALAVLPGAVARARRAALAVAGVSK</sequence>
<comment type="catalytic activity">
    <reaction evidence="10">
        <text>(sulfur carrier)-H + L-cysteine = (sulfur carrier)-SH + L-alanine</text>
        <dbReference type="Rhea" id="RHEA:43892"/>
        <dbReference type="Rhea" id="RHEA-COMP:14737"/>
        <dbReference type="Rhea" id="RHEA-COMP:14739"/>
        <dbReference type="ChEBI" id="CHEBI:29917"/>
        <dbReference type="ChEBI" id="CHEBI:35235"/>
        <dbReference type="ChEBI" id="CHEBI:57972"/>
        <dbReference type="ChEBI" id="CHEBI:64428"/>
        <dbReference type="EC" id="2.8.1.7"/>
    </reaction>
</comment>
<dbReference type="SUPFAM" id="SSF53383">
    <property type="entry name" value="PLP-dependent transferases"/>
    <property type="match status" value="1"/>
</dbReference>
<evidence type="ECO:0000256" key="9">
    <source>
        <dbReference type="ARBA" id="ARBA00023014"/>
    </source>
</evidence>
<dbReference type="InterPro" id="IPR016454">
    <property type="entry name" value="Cysteine_dSase"/>
</dbReference>
<dbReference type="PIRSF" id="PIRSF005572">
    <property type="entry name" value="NifS"/>
    <property type="match status" value="1"/>
</dbReference>
<organism evidence="12 13">
    <name type="scientific">Mycobacterium spongiae</name>
    <dbReference type="NCBI Taxonomy" id="886343"/>
    <lineage>
        <taxon>Bacteria</taxon>
        <taxon>Bacillati</taxon>
        <taxon>Actinomycetota</taxon>
        <taxon>Actinomycetes</taxon>
        <taxon>Mycobacteriales</taxon>
        <taxon>Mycobacteriaceae</taxon>
        <taxon>Mycobacterium</taxon>
    </lineage>
</organism>
<dbReference type="RefSeq" id="WP_211698412.1">
    <property type="nucleotide sequence ID" value="NZ_CP046600.1"/>
</dbReference>
<keyword evidence="5" id="KW-0808">Transferase</keyword>